<accession>A0A918JEL7</accession>
<proteinExistence type="predicted"/>
<gene>
    <name evidence="3" type="ORF">GCM10007391_02300</name>
</gene>
<keyword evidence="2" id="KW-0732">Signal</keyword>
<evidence type="ECO:0000256" key="2">
    <source>
        <dbReference type="SAM" id="SignalP"/>
    </source>
</evidence>
<dbReference type="AlphaFoldDB" id="A0A918JEL7"/>
<keyword evidence="1" id="KW-0175">Coiled coil</keyword>
<comment type="caution">
    <text evidence="3">The sequence shown here is derived from an EMBL/GenBank/DDBJ whole genome shotgun (WGS) entry which is preliminary data.</text>
</comment>
<feature type="chain" id="PRO_5037277362" evidence="2">
    <location>
        <begin position="30"/>
        <end position="259"/>
    </location>
</feature>
<organism evidence="3 4">
    <name type="scientific">Alteromonas halophila</name>
    <dbReference type="NCBI Taxonomy" id="516698"/>
    <lineage>
        <taxon>Bacteria</taxon>
        <taxon>Pseudomonadati</taxon>
        <taxon>Pseudomonadota</taxon>
        <taxon>Gammaproteobacteria</taxon>
        <taxon>Alteromonadales</taxon>
        <taxon>Alteromonadaceae</taxon>
        <taxon>Alteromonas/Salinimonas group</taxon>
        <taxon>Alteromonas</taxon>
    </lineage>
</organism>
<dbReference type="Proteomes" id="UP000631300">
    <property type="component" value="Unassembled WGS sequence"/>
</dbReference>
<evidence type="ECO:0000256" key="1">
    <source>
        <dbReference type="SAM" id="Coils"/>
    </source>
</evidence>
<reference evidence="3" key="1">
    <citation type="journal article" date="2014" name="Int. J. Syst. Evol. Microbiol.">
        <title>Complete genome sequence of Corynebacterium casei LMG S-19264T (=DSM 44701T), isolated from a smear-ripened cheese.</title>
        <authorList>
            <consortium name="US DOE Joint Genome Institute (JGI-PGF)"/>
            <person name="Walter F."/>
            <person name="Albersmeier A."/>
            <person name="Kalinowski J."/>
            <person name="Ruckert C."/>
        </authorList>
    </citation>
    <scope>NUCLEOTIDE SEQUENCE</scope>
    <source>
        <strain evidence="3">KCTC 22164</strain>
    </source>
</reference>
<evidence type="ECO:0000313" key="3">
    <source>
        <dbReference type="EMBL" id="GGW74060.1"/>
    </source>
</evidence>
<dbReference type="InterPro" id="IPR016866">
    <property type="entry name" value="UCP028069"/>
</dbReference>
<evidence type="ECO:0000313" key="4">
    <source>
        <dbReference type="Proteomes" id="UP000631300"/>
    </source>
</evidence>
<reference evidence="3" key="2">
    <citation type="submission" date="2020-09" db="EMBL/GenBank/DDBJ databases">
        <authorList>
            <person name="Sun Q."/>
            <person name="Kim S."/>
        </authorList>
    </citation>
    <scope>NUCLEOTIDE SEQUENCE</scope>
    <source>
        <strain evidence="3">KCTC 22164</strain>
    </source>
</reference>
<feature type="signal peptide" evidence="2">
    <location>
        <begin position="1"/>
        <end position="29"/>
    </location>
</feature>
<name>A0A918JEL7_9ALTE</name>
<protein>
    <submittedName>
        <fullName evidence="3">DUF3450 domain-containing protein</fullName>
    </submittedName>
</protein>
<sequence length="259" mass="29172">MGTMSNMSKRTLIASTVMGAFALTGSAVSADTLDKLHEEEAKIHAAAAKSQEKINTLFEQSQELLVEYRQTVDETENLKVYNDYIASLVADQQRSIDSLQRQIDSIEDTKKGIVPLMFRMIDSLEQFVKLDRPIHLEERLERVERLRDLMANSNVTVSEQFRQVIEAYLVEVEYGTKINSYQGTIDANGTEVTVDFFNLGRAALMALSLDQSSAWVWNNETRAWEQLSDDYVSSVVDAVKMANNVIPADLIKLPIRAAE</sequence>
<keyword evidence="4" id="KW-1185">Reference proteome</keyword>
<dbReference type="Pfam" id="PF11932">
    <property type="entry name" value="DUF3450"/>
    <property type="match status" value="1"/>
</dbReference>
<feature type="coiled-coil region" evidence="1">
    <location>
        <begin position="58"/>
        <end position="109"/>
    </location>
</feature>
<dbReference type="EMBL" id="BMXP01000001">
    <property type="protein sequence ID" value="GGW74060.1"/>
    <property type="molecule type" value="Genomic_DNA"/>
</dbReference>
<dbReference type="PIRSF" id="PIRSF028069">
    <property type="entry name" value="UCP028069"/>
    <property type="match status" value="1"/>
</dbReference>